<evidence type="ECO:0000259" key="4">
    <source>
        <dbReference type="Pfam" id="PF01466"/>
    </source>
</evidence>
<evidence type="ECO:0000256" key="3">
    <source>
        <dbReference type="PIRNR" id="PIRNR028729"/>
    </source>
</evidence>
<dbReference type="Gene3D" id="3.30.710.10">
    <property type="entry name" value="Potassium Channel Kv1.1, Chain A"/>
    <property type="match status" value="1"/>
</dbReference>
<dbReference type="InterPro" id="IPR036296">
    <property type="entry name" value="SKP1-like_dim_sf"/>
</dbReference>
<dbReference type="GO" id="GO:0006511">
    <property type="term" value="P:ubiquitin-dependent protein catabolic process"/>
    <property type="evidence" value="ECO:0007669"/>
    <property type="project" value="InterPro"/>
</dbReference>
<dbReference type="SUPFAM" id="SSF54695">
    <property type="entry name" value="POZ domain"/>
    <property type="match status" value="1"/>
</dbReference>
<dbReference type="Pfam" id="PF03931">
    <property type="entry name" value="Skp1_POZ"/>
    <property type="match status" value="1"/>
</dbReference>
<dbReference type="GO" id="GO:0016567">
    <property type="term" value="P:protein ubiquitination"/>
    <property type="evidence" value="ECO:0007669"/>
    <property type="project" value="UniProtKB-UniPathway"/>
</dbReference>
<dbReference type="STRING" id="1965070.A0A3S3P8F6"/>
<evidence type="ECO:0000256" key="2">
    <source>
        <dbReference type="ARBA" id="ARBA00022786"/>
    </source>
</evidence>
<reference evidence="8" key="2">
    <citation type="submission" date="2018-11" db="EMBL/GenBank/DDBJ databases">
        <title>Trombidioid mite genomics.</title>
        <authorList>
            <person name="Dong X."/>
        </authorList>
    </citation>
    <scope>NUCLEOTIDE SEQUENCE</scope>
    <source>
        <strain evidence="8">UoL-WK</strain>
    </source>
</reference>
<comment type="similarity">
    <text evidence="1 3">Belongs to the SKP1 family.</text>
</comment>
<feature type="domain" description="SKP1 component POZ" evidence="5">
    <location>
        <begin position="3"/>
        <end position="64"/>
    </location>
</feature>
<keyword evidence="9" id="KW-1185">Reference proteome</keyword>
<dbReference type="EMBL" id="NCKU01003458">
    <property type="protein sequence ID" value="RWS07477.1"/>
    <property type="molecule type" value="Genomic_DNA"/>
</dbReference>
<dbReference type="Proteomes" id="UP000285301">
    <property type="component" value="Unassembled WGS sequence"/>
</dbReference>
<dbReference type="PIRSF" id="PIRSF028729">
    <property type="entry name" value="E3_ubiquit_lig_SCF_Skp"/>
    <property type="match status" value="1"/>
</dbReference>
<evidence type="ECO:0000313" key="9">
    <source>
        <dbReference type="Proteomes" id="UP000285301"/>
    </source>
</evidence>
<evidence type="ECO:0000313" key="6">
    <source>
        <dbReference type="EMBL" id="RWS06660.1"/>
    </source>
</evidence>
<dbReference type="EMBL" id="NCKU01003457">
    <property type="protein sequence ID" value="RWS07478.1"/>
    <property type="molecule type" value="Genomic_DNA"/>
</dbReference>
<organism evidence="8 9">
    <name type="scientific">Dinothrombium tinctorium</name>
    <dbReference type="NCBI Taxonomy" id="1965070"/>
    <lineage>
        <taxon>Eukaryota</taxon>
        <taxon>Metazoa</taxon>
        <taxon>Ecdysozoa</taxon>
        <taxon>Arthropoda</taxon>
        <taxon>Chelicerata</taxon>
        <taxon>Arachnida</taxon>
        <taxon>Acari</taxon>
        <taxon>Acariformes</taxon>
        <taxon>Trombidiformes</taxon>
        <taxon>Prostigmata</taxon>
        <taxon>Anystina</taxon>
        <taxon>Parasitengona</taxon>
        <taxon>Trombidioidea</taxon>
        <taxon>Trombidiidae</taxon>
        <taxon>Dinothrombium</taxon>
    </lineage>
</organism>
<gene>
    <name evidence="8" type="ORF">B4U79_01575</name>
    <name evidence="6" type="ORF">B4U79_03380</name>
    <name evidence="7" type="ORF">B4U79_11907</name>
</gene>
<keyword evidence="8" id="KW-0808">Transferase</keyword>
<dbReference type="CDD" id="cd18322">
    <property type="entry name" value="BTB_POZ_SKP1"/>
    <property type="match status" value="1"/>
</dbReference>
<dbReference type="Pfam" id="PF01466">
    <property type="entry name" value="Skp1"/>
    <property type="match status" value="1"/>
</dbReference>
<dbReference type="GO" id="GO:0016301">
    <property type="term" value="F:kinase activity"/>
    <property type="evidence" value="ECO:0007669"/>
    <property type="project" value="UniProtKB-KW"/>
</dbReference>
<dbReference type="InterPro" id="IPR016073">
    <property type="entry name" value="Skp1_comp_POZ"/>
</dbReference>
<dbReference type="EMBL" id="NCKU01003961">
    <property type="protein sequence ID" value="RWS06660.1"/>
    <property type="molecule type" value="Genomic_DNA"/>
</dbReference>
<dbReference type="SMART" id="SM00512">
    <property type="entry name" value="Skp1"/>
    <property type="match status" value="1"/>
</dbReference>
<sequence length="154" mass="17747">MNVINLQCADETISVSTQIARMSETIASILDNRAKEDQQKPVPLESVSSSILKMIIKWCEYHLNDPKENLALDERNLSEWDKKFLDVDQSTLFELIIATNYLDVKSLLDMSCMKVANMIRGKSAEEVRKMFNIKNDFTAVEEAEVKKESDWLQR</sequence>
<dbReference type="InterPro" id="IPR016072">
    <property type="entry name" value="Skp1_comp_dimer"/>
</dbReference>
<dbReference type="InterPro" id="IPR011333">
    <property type="entry name" value="SKP1/BTB/POZ_sf"/>
</dbReference>
<keyword evidence="8" id="KW-0418">Kinase</keyword>
<comment type="pathway">
    <text evidence="3">Protein modification; protein ubiquitination.</text>
</comment>
<dbReference type="SUPFAM" id="SSF81382">
    <property type="entry name" value="Skp1 dimerisation domain-like"/>
    <property type="match status" value="1"/>
</dbReference>
<dbReference type="InterPro" id="IPR001232">
    <property type="entry name" value="SKP1-like"/>
</dbReference>
<name>A0A3S3P8F6_9ACAR</name>
<evidence type="ECO:0000256" key="1">
    <source>
        <dbReference type="ARBA" id="ARBA00009993"/>
    </source>
</evidence>
<dbReference type="UniPathway" id="UPA00143"/>
<proteinExistence type="inferred from homology"/>
<keyword evidence="2 3" id="KW-0833">Ubl conjugation pathway</keyword>
<reference evidence="8 9" key="1">
    <citation type="journal article" date="2018" name="Gigascience">
        <title>Genomes of trombidid mites reveal novel predicted allergens and laterally-transferred genes associated with secondary metabolism.</title>
        <authorList>
            <person name="Dong X."/>
            <person name="Chaisiri K."/>
            <person name="Xia D."/>
            <person name="Armstrong S.D."/>
            <person name="Fang Y."/>
            <person name="Donnelly M.J."/>
            <person name="Kadowaki T."/>
            <person name="McGarry J.W."/>
            <person name="Darby A.C."/>
            <person name="Makepeace B.L."/>
        </authorList>
    </citation>
    <scope>NUCLEOTIDE SEQUENCE [LARGE SCALE GENOMIC DNA]</scope>
    <source>
        <strain evidence="8">UoL-WK</strain>
    </source>
</reference>
<dbReference type="InterPro" id="IPR016897">
    <property type="entry name" value="SKP1"/>
</dbReference>
<feature type="domain" description="SKP1 component dimerisation" evidence="4">
    <location>
        <begin position="105"/>
        <end position="151"/>
    </location>
</feature>
<accession>A0A3S3P8F6</accession>
<comment type="caution">
    <text evidence="8">The sequence shown here is derived from an EMBL/GenBank/DDBJ whole genome shotgun (WGS) entry which is preliminary data.</text>
</comment>
<dbReference type="FunFam" id="3.30.710.10:FF:000026">
    <property type="entry name" value="E3 ubiquitin ligase complex SCF subunit"/>
    <property type="match status" value="1"/>
</dbReference>
<evidence type="ECO:0000313" key="8">
    <source>
        <dbReference type="EMBL" id="RWS07478.1"/>
    </source>
</evidence>
<dbReference type="OrthoDB" id="2342932at2759"/>
<evidence type="ECO:0000313" key="7">
    <source>
        <dbReference type="EMBL" id="RWS07477.1"/>
    </source>
</evidence>
<dbReference type="AlphaFoldDB" id="A0A3S3P8F6"/>
<protein>
    <submittedName>
        <fullName evidence="8">S-phase kinase-associated protein 1-like protein</fullName>
    </submittedName>
</protein>
<dbReference type="PANTHER" id="PTHR11165">
    <property type="entry name" value="SKP1"/>
    <property type="match status" value="1"/>
</dbReference>
<evidence type="ECO:0000259" key="5">
    <source>
        <dbReference type="Pfam" id="PF03931"/>
    </source>
</evidence>